<dbReference type="PANTHER" id="PTHR45753">
    <property type="entry name" value="ORNITHINE CARBAMOYLTRANSFERASE, MITOCHONDRIAL"/>
    <property type="match status" value="1"/>
</dbReference>
<dbReference type="InterPro" id="IPR036901">
    <property type="entry name" value="Asp/Orn_carbamoylTrfase_sf"/>
</dbReference>
<dbReference type="PANTHER" id="PTHR45753:SF3">
    <property type="entry name" value="ORNITHINE TRANSCARBAMYLASE, MITOCHONDRIAL"/>
    <property type="match status" value="1"/>
</dbReference>
<evidence type="ECO:0000256" key="1">
    <source>
        <dbReference type="ARBA" id="ARBA00003822"/>
    </source>
</evidence>
<dbReference type="Gene3D" id="3.40.50.1370">
    <property type="entry name" value="Aspartate/ornithine carbamoyltransferase"/>
    <property type="match status" value="2"/>
</dbReference>
<gene>
    <name evidence="4" type="ORF">DWV00_12175</name>
</gene>
<dbReference type="AlphaFoldDB" id="A0A3D8K124"/>
<evidence type="ECO:0000259" key="3">
    <source>
        <dbReference type="Pfam" id="PF02729"/>
    </source>
</evidence>
<accession>A0A3D8K124</accession>
<comment type="function">
    <text evidence="1">Reversibly catalyzes the transfer of the carbamoyl group from carbamoyl phosphate (CP) to the N(epsilon) atom of ornithine (ORN) to produce L-citrulline.</text>
</comment>
<sequence>MKLISLTDLSAADIRSIWTLAGKPAARLSGNVAWSFEGNGIRTRSTFLQAFRALNLEYIELPNLLKTSERACDIAGYLDPLYDFYVIRESNHARLAEFAIASRRPVINAMSSDGHPCEVLTDAYYIDSVLMPIERARICLWGPTTNVFRSWHELAAVLKLQLVHVCDSRFHRDLPHVVFTDKPDSTADVVITDGWSKEIDAADWSLTEQHLAAMGNPKLLPTPPFIIGRELSFDPCGYDGFTGYEQKKLLVPVQIAVLLHMANCRQDTRS</sequence>
<dbReference type="GO" id="GO:0019240">
    <property type="term" value="P:citrulline biosynthetic process"/>
    <property type="evidence" value="ECO:0007669"/>
    <property type="project" value="TreeGrafter"/>
</dbReference>
<proteinExistence type="predicted"/>
<name>A0A3D8K124_9BURK</name>
<dbReference type="GO" id="GO:0016597">
    <property type="term" value="F:amino acid binding"/>
    <property type="evidence" value="ECO:0007669"/>
    <property type="project" value="InterPro"/>
</dbReference>
<organism evidence="4 5">
    <name type="scientific">Trinickia dinghuensis</name>
    <dbReference type="NCBI Taxonomy" id="2291023"/>
    <lineage>
        <taxon>Bacteria</taxon>
        <taxon>Pseudomonadati</taxon>
        <taxon>Pseudomonadota</taxon>
        <taxon>Betaproteobacteria</taxon>
        <taxon>Burkholderiales</taxon>
        <taxon>Burkholderiaceae</taxon>
        <taxon>Trinickia</taxon>
    </lineage>
</organism>
<evidence type="ECO:0000313" key="5">
    <source>
        <dbReference type="Proteomes" id="UP000256838"/>
    </source>
</evidence>
<comment type="caution">
    <text evidence="4">The sequence shown here is derived from an EMBL/GenBank/DDBJ whole genome shotgun (WGS) entry which is preliminary data.</text>
</comment>
<dbReference type="Pfam" id="PF02729">
    <property type="entry name" value="OTCace_N"/>
    <property type="match status" value="1"/>
</dbReference>
<evidence type="ECO:0000256" key="2">
    <source>
        <dbReference type="ARBA" id="ARBA00022679"/>
    </source>
</evidence>
<protein>
    <submittedName>
        <fullName evidence="4">Ornithine carbamoyltransferase</fullName>
    </submittedName>
</protein>
<feature type="domain" description="Aspartate/ornithine carbamoyltransferase carbamoyl-P binding" evidence="3">
    <location>
        <begin position="3"/>
        <end position="126"/>
    </location>
</feature>
<reference evidence="4 5" key="1">
    <citation type="submission" date="2018-08" db="EMBL/GenBank/DDBJ databases">
        <title>Paraburkholderia sp. DHOM06 isolated from forest soil.</title>
        <authorList>
            <person name="Gao Z.-H."/>
            <person name="Qiu L.-H."/>
        </authorList>
    </citation>
    <scope>NUCLEOTIDE SEQUENCE [LARGE SCALE GENOMIC DNA]</scope>
    <source>
        <strain evidence="4 5">DHOM06</strain>
    </source>
</reference>
<keyword evidence="2 4" id="KW-0808">Transferase</keyword>
<dbReference type="Proteomes" id="UP000256838">
    <property type="component" value="Unassembled WGS sequence"/>
</dbReference>
<keyword evidence="5" id="KW-1185">Reference proteome</keyword>
<dbReference type="GO" id="GO:0042450">
    <property type="term" value="P:L-arginine biosynthetic process via ornithine"/>
    <property type="evidence" value="ECO:0007669"/>
    <property type="project" value="TreeGrafter"/>
</dbReference>
<evidence type="ECO:0000313" key="4">
    <source>
        <dbReference type="EMBL" id="RDU98988.1"/>
    </source>
</evidence>
<dbReference type="OrthoDB" id="9802587at2"/>
<dbReference type="SUPFAM" id="SSF53671">
    <property type="entry name" value="Aspartate/ornithine carbamoyltransferase"/>
    <property type="match status" value="1"/>
</dbReference>
<dbReference type="EMBL" id="QRGA01000006">
    <property type="protein sequence ID" value="RDU98988.1"/>
    <property type="molecule type" value="Genomic_DNA"/>
</dbReference>
<dbReference type="InterPro" id="IPR006132">
    <property type="entry name" value="Asp/Orn_carbamoyltranf_P-bd"/>
</dbReference>
<dbReference type="RefSeq" id="WP_115533802.1">
    <property type="nucleotide sequence ID" value="NZ_QRGA01000006.1"/>
</dbReference>
<dbReference type="GO" id="GO:0004585">
    <property type="term" value="F:ornithine carbamoyltransferase activity"/>
    <property type="evidence" value="ECO:0007669"/>
    <property type="project" value="TreeGrafter"/>
</dbReference>